<keyword evidence="7 12" id="KW-0030">Aminoacyl-tRNA synthetase</keyword>
<dbReference type="STRING" id="62324.A0A182R1P3"/>
<dbReference type="GO" id="GO:0005524">
    <property type="term" value="F:ATP binding"/>
    <property type="evidence" value="ECO:0007669"/>
    <property type="project" value="UniProtKB-KW"/>
</dbReference>
<dbReference type="Pfam" id="PF05746">
    <property type="entry name" value="DALR_1"/>
    <property type="match status" value="1"/>
</dbReference>
<dbReference type="Gene3D" id="3.40.50.620">
    <property type="entry name" value="HUPs"/>
    <property type="match status" value="1"/>
</dbReference>
<accession>A0A182R1P3</accession>
<dbReference type="InterPro" id="IPR009080">
    <property type="entry name" value="tRNAsynth_Ia_anticodon-bd"/>
</dbReference>
<dbReference type="PANTHER" id="PTHR11956">
    <property type="entry name" value="ARGINYL-TRNA SYNTHETASE"/>
    <property type="match status" value="1"/>
</dbReference>
<organism evidence="14">
    <name type="scientific">Anopheles funestus</name>
    <name type="common">African malaria mosquito</name>
    <dbReference type="NCBI Taxonomy" id="62324"/>
    <lineage>
        <taxon>Eukaryota</taxon>
        <taxon>Metazoa</taxon>
        <taxon>Ecdysozoa</taxon>
        <taxon>Arthropoda</taxon>
        <taxon>Hexapoda</taxon>
        <taxon>Insecta</taxon>
        <taxon>Pterygota</taxon>
        <taxon>Neoptera</taxon>
        <taxon>Endopterygota</taxon>
        <taxon>Diptera</taxon>
        <taxon>Nematocera</taxon>
        <taxon>Culicoidea</taxon>
        <taxon>Culicidae</taxon>
        <taxon>Anophelinae</taxon>
        <taxon>Anopheles</taxon>
    </lineage>
</organism>
<evidence type="ECO:0000256" key="2">
    <source>
        <dbReference type="ARBA" id="ARBA00012837"/>
    </source>
</evidence>
<proteinExistence type="inferred from homology"/>
<dbReference type="VEuPathDB" id="VectorBase:AFUN000081"/>
<comment type="function">
    <text evidence="11">Catalyzes the attachment of arginine to tRNA(Arg) in a two-step reaction: arginine is first activated by ATP to form Arg-AMP and then transferred to the acceptor end of tRNA(Arg).</text>
</comment>
<dbReference type="InterPro" id="IPR014729">
    <property type="entry name" value="Rossmann-like_a/b/a_fold"/>
</dbReference>
<dbReference type="SMART" id="SM00836">
    <property type="entry name" value="DALR_1"/>
    <property type="match status" value="1"/>
</dbReference>
<dbReference type="VEuPathDB" id="VectorBase:AFUN2_008603"/>
<evidence type="ECO:0000256" key="7">
    <source>
        <dbReference type="ARBA" id="ARBA00023146"/>
    </source>
</evidence>
<dbReference type="AlphaFoldDB" id="A0A182R1P3"/>
<evidence type="ECO:0000256" key="3">
    <source>
        <dbReference type="ARBA" id="ARBA00022598"/>
    </source>
</evidence>
<dbReference type="InterPro" id="IPR001278">
    <property type="entry name" value="Arg-tRNA-ligase"/>
</dbReference>
<evidence type="ECO:0000256" key="10">
    <source>
        <dbReference type="ARBA" id="ARBA00049339"/>
    </source>
</evidence>
<comment type="similarity">
    <text evidence="1 12">Belongs to the class-I aminoacyl-tRNA synthetase family.</text>
</comment>
<dbReference type="EC" id="6.1.1.19" evidence="2"/>
<comment type="catalytic activity">
    <reaction evidence="10">
        <text>tRNA(Arg) + L-arginine + ATP = L-arginyl-tRNA(Arg) + AMP + diphosphate</text>
        <dbReference type="Rhea" id="RHEA:20301"/>
        <dbReference type="Rhea" id="RHEA-COMP:9658"/>
        <dbReference type="Rhea" id="RHEA-COMP:9673"/>
        <dbReference type="ChEBI" id="CHEBI:30616"/>
        <dbReference type="ChEBI" id="CHEBI:32682"/>
        <dbReference type="ChEBI" id="CHEBI:33019"/>
        <dbReference type="ChEBI" id="CHEBI:78442"/>
        <dbReference type="ChEBI" id="CHEBI:78513"/>
        <dbReference type="ChEBI" id="CHEBI:456215"/>
        <dbReference type="EC" id="6.1.1.19"/>
    </reaction>
</comment>
<dbReference type="GO" id="GO:0005739">
    <property type="term" value="C:mitochondrion"/>
    <property type="evidence" value="ECO:0007669"/>
    <property type="project" value="TreeGrafter"/>
</dbReference>
<evidence type="ECO:0000256" key="8">
    <source>
        <dbReference type="ARBA" id="ARBA00033033"/>
    </source>
</evidence>
<dbReference type="Pfam" id="PF00750">
    <property type="entry name" value="tRNA-synt_1d"/>
    <property type="match status" value="1"/>
</dbReference>
<dbReference type="EnsemblMetazoa" id="AFUN000081-RA">
    <property type="protein sequence ID" value="AFUN000081-PA"/>
    <property type="gene ID" value="AFUN000081"/>
</dbReference>
<evidence type="ECO:0000313" key="14">
    <source>
        <dbReference type="EnsemblMetazoa" id="AFUN000081-PA"/>
    </source>
</evidence>
<keyword evidence="3 12" id="KW-0436">Ligase</keyword>
<dbReference type="Gene3D" id="1.10.730.10">
    <property type="entry name" value="Isoleucyl-tRNA Synthetase, Domain 1"/>
    <property type="match status" value="1"/>
</dbReference>
<evidence type="ECO:0000256" key="6">
    <source>
        <dbReference type="ARBA" id="ARBA00022917"/>
    </source>
</evidence>
<evidence type="ECO:0000256" key="11">
    <source>
        <dbReference type="ARBA" id="ARBA00049595"/>
    </source>
</evidence>
<evidence type="ECO:0000256" key="4">
    <source>
        <dbReference type="ARBA" id="ARBA00022741"/>
    </source>
</evidence>
<evidence type="ECO:0000256" key="12">
    <source>
        <dbReference type="RuleBase" id="RU363038"/>
    </source>
</evidence>
<dbReference type="SUPFAM" id="SSF52374">
    <property type="entry name" value="Nucleotidylyl transferase"/>
    <property type="match status" value="1"/>
</dbReference>
<dbReference type="GO" id="GO:0032543">
    <property type="term" value="P:mitochondrial translation"/>
    <property type="evidence" value="ECO:0007669"/>
    <property type="project" value="TreeGrafter"/>
</dbReference>
<dbReference type="InterPro" id="IPR001412">
    <property type="entry name" value="aa-tRNA-synth_I_CS"/>
</dbReference>
<dbReference type="SUPFAM" id="SSF47323">
    <property type="entry name" value="Anticodon-binding domain of a subclass of class I aminoacyl-tRNA synthetases"/>
    <property type="match status" value="1"/>
</dbReference>
<sequence>MAHVYRSFVDKISSSPGAVCGVSKADHFMNLTTEVRSGKKWVKLSLDKLKLIQTVLDRKPLSEDYNSATSNTMVVEFSSPNIAKPFHAGHLRSTIVGNFLSNVNEFLGNRVLRLNYLGDWGTQFGYLALGVQLKEISPTEIHQNPIKCLYDAYVYAYEAVRNDPKMHEKAMTIFSRMEQGTADDLSQWQDYRAYTVKELEDLYRRLGVRFTGYEWESQYGVNKIRSVLETLTHSNILKDQTDGRKVVQLQHRTIPIVKSDGSSMYLLRDIAALIDRHERFGFQKCYYVVENGQTDHFASLCEIAHQLHLPYADGIEHIKFGRIHGMSTRRGKVVFLKDILHEAQLLVQEKQNESPNTKTNAIDDPEVCDILGTSAVIINDLKQRRMKDYEFDWSKILRMEGDSGIKLQYTHCRLVSLLETQSSAEEIQLIQCDGSSLTEPEAMDLICQLANFKPICYQAQEAAEACILVAYLFRLCKSINLALKRLPVKQEDDIRKRQERILMFSRAKFVLHTGMELLGLRPLKEM</sequence>
<evidence type="ECO:0000256" key="5">
    <source>
        <dbReference type="ARBA" id="ARBA00022840"/>
    </source>
</evidence>
<dbReference type="NCBIfam" id="TIGR00456">
    <property type="entry name" value="argS"/>
    <property type="match status" value="1"/>
</dbReference>
<reference evidence="14" key="1">
    <citation type="submission" date="2020-05" db="UniProtKB">
        <authorList>
            <consortium name="EnsemblMetazoa"/>
        </authorList>
    </citation>
    <scope>IDENTIFICATION</scope>
    <source>
        <strain evidence="14">FUMOZ</strain>
    </source>
</reference>
<dbReference type="FunFam" id="1.10.730.10:FF:000006">
    <property type="entry name" value="Arginyl-tRNA synthetase 2, mitochondrial"/>
    <property type="match status" value="1"/>
</dbReference>
<evidence type="ECO:0000259" key="13">
    <source>
        <dbReference type="SMART" id="SM00836"/>
    </source>
</evidence>
<dbReference type="GO" id="GO:0004814">
    <property type="term" value="F:arginine-tRNA ligase activity"/>
    <property type="evidence" value="ECO:0007669"/>
    <property type="project" value="UniProtKB-EC"/>
</dbReference>
<dbReference type="PROSITE" id="PS00178">
    <property type="entry name" value="AA_TRNA_LIGASE_I"/>
    <property type="match status" value="1"/>
</dbReference>
<feature type="domain" description="DALR anticodon binding" evidence="13">
    <location>
        <begin position="407"/>
        <end position="526"/>
    </location>
</feature>
<evidence type="ECO:0000256" key="9">
    <source>
        <dbReference type="ARBA" id="ARBA00039495"/>
    </source>
</evidence>
<dbReference type="FunFam" id="3.40.50.620:FF:000058">
    <property type="entry name" value="Mitochondrial arginyl-tRNA synthetase"/>
    <property type="match status" value="1"/>
</dbReference>
<protein>
    <recommendedName>
        <fullName evidence="9">Probable arginine--tRNA ligase, mitochondrial</fullName>
        <ecNumber evidence="2">6.1.1.19</ecNumber>
    </recommendedName>
    <alternativeName>
        <fullName evidence="8">Arginyl-tRNA synthetase</fullName>
    </alternativeName>
</protein>
<name>A0A182R1P3_ANOFN</name>
<keyword evidence="4 12" id="KW-0547">Nucleotide-binding</keyword>
<dbReference type="InterPro" id="IPR008909">
    <property type="entry name" value="DALR_anticod-bd"/>
</dbReference>
<keyword evidence="5 12" id="KW-0067">ATP-binding</keyword>
<keyword evidence="6 12" id="KW-0648">Protein biosynthesis</keyword>
<dbReference type="InterPro" id="IPR035684">
    <property type="entry name" value="ArgRS_core"/>
</dbReference>
<dbReference type="PRINTS" id="PR01038">
    <property type="entry name" value="TRNASYNTHARG"/>
</dbReference>
<evidence type="ECO:0000256" key="1">
    <source>
        <dbReference type="ARBA" id="ARBA00005594"/>
    </source>
</evidence>
<dbReference type="PANTHER" id="PTHR11956:SF11">
    <property type="entry name" value="ARGININE--TRNA LIGASE, MITOCHONDRIAL-RELATED"/>
    <property type="match status" value="1"/>
</dbReference>
<dbReference type="GO" id="GO:0006420">
    <property type="term" value="P:arginyl-tRNA aminoacylation"/>
    <property type="evidence" value="ECO:0007669"/>
    <property type="project" value="InterPro"/>
</dbReference>